<dbReference type="PANTHER" id="PTHR28216">
    <property type="entry name" value="DASH COMPLEX SUBUNIT DUO1"/>
    <property type="match status" value="1"/>
</dbReference>
<protein>
    <recommendedName>
        <fullName evidence="17">DASH complex subunit DUO1</fullName>
    </recommendedName>
    <alternativeName>
        <fullName evidence="18">Outer kinetochore protein DUO1</fullName>
    </alternativeName>
</protein>
<dbReference type="GO" id="GO:0000278">
    <property type="term" value="P:mitotic cell cycle"/>
    <property type="evidence" value="ECO:0007669"/>
    <property type="project" value="InterPro"/>
</dbReference>
<keyword evidence="7" id="KW-0132">Cell division</keyword>
<dbReference type="GO" id="GO:0007059">
    <property type="term" value="P:chromosome segregation"/>
    <property type="evidence" value="ECO:0007669"/>
    <property type="project" value="UniProtKB-KW"/>
</dbReference>
<dbReference type="Proteomes" id="UP000289152">
    <property type="component" value="Unassembled WGS sequence"/>
</dbReference>
<gene>
    <name evidence="20" type="ORF">M231_00487</name>
</gene>
<dbReference type="EMBL" id="SDIL01000003">
    <property type="protein sequence ID" value="RXK42130.1"/>
    <property type="molecule type" value="Genomic_DNA"/>
</dbReference>
<keyword evidence="14" id="KW-0539">Nucleus</keyword>
<comment type="subcellular location">
    <subcellularLocation>
        <location evidence="3">Chromosome</location>
        <location evidence="3">Centromere</location>
        <location evidence="3">Kinetochore</location>
    </subcellularLocation>
    <subcellularLocation>
        <location evidence="2">Cytoplasm</location>
        <location evidence="2">Cytoskeleton</location>
        <location evidence="2">Spindle</location>
    </subcellularLocation>
    <subcellularLocation>
        <location evidence="1">Nucleus</location>
    </subcellularLocation>
</comment>
<keyword evidence="8" id="KW-0493">Microtubule</keyword>
<feature type="compositionally biased region" description="Polar residues" evidence="19">
    <location>
        <begin position="105"/>
        <end position="131"/>
    </location>
</feature>
<accession>A0A4Q1BVI5</accession>
<dbReference type="InterPro" id="IPR013960">
    <property type="entry name" value="DASH_Duo1"/>
</dbReference>
<evidence type="ECO:0000256" key="2">
    <source>
        <dbReference type="ARBA" id="ARBA00004186"/>
    </source>
</evidence>
<dbReference type="AlphaFoldDB" id="A0A4Q1BVI5"/>
<evidence type="ECO:0000256" key="5">
    <source>
        <dbReference type="ARBA" id="ARBA00022454"/>
    </source>
</evidence>
<keyword evidence="5" id="KW-0158">Chromosome</keyword>
<evidence type="ECO:0000256" key="9">
    <source>
        <dbReference type="ARBA" id="ARBA00022776"/>
    </source>
</evidence>
<evidence type="ECO:0000256" key="3">
    <source>
        <dbReference type="ARBA" id="ARBA00004629"/>
    </source>
</evidence>
<keyword evidence="9" id="KW-0498">Mitosis</keyword>
<feature type="compositionally biased region" description="Low complexity" evidence="19">
    <location>
        <begin position="22"/>
        <end position="36"/>
    </location>
</feature>
<dbReference type="VEuPathDB" id="FungiDB:TREMEDRAFT_69095"/>
<keyword evidence="21" id="KW-1185">Reference proteome</keyword>
<keyword evidence="12" id="KW-0175">Coiled coil</keyword>
<evidence type="ECO:0000256" key="18">
    <source>
        <dbReference type="ARBA" id="ARBA00044358"/>
    </source>
</evidence>
<dbReference type="GO" id="GO:0005874">
    <property type="term" value="C:microtubule"/>
    <property type="evidence" value="ECO:0007669"/>
    <property type="project" value="UniProtKB-KW"/>
</dbReference>
<evidence type="ECO:0000313" key="21">
    <source>
        <dbReference type="Proteomes" id="UP000289152"/>
    </source>
</evidence>
<keyword evidence="13" id="KW-0206">Cytoskeleton</keyword>
<evidence type="ECO:0000256" key="13">
    <source>
        <dbReference type="ARBA" id="ARBA00023212"/>
    </source>
</evidence>
<dbReference type="Pfam" id="PF08651">
    <property type="entry name" value="DASH_Duo1"/>
    <property type="match status" value="1"/>
</dbReference>
<keyword evidence="10" id="KW-0159">Chromosome partition</keyword>
<feature type="compositionally biased region" description="Basic and acidic residues" evidence="19">
    <location>
        <begin position="308"/>
        <end position="317"/>
    </location>
</feature>
<comment type="similarity">
    <text evidence="4">Belongs to the DASH complex DUO1 family.</text>
</comment>
<evidence type="ECO:0000256" key="6">
    <source>
        <dbReference type="ARBA" id="ARBA00022490"/>
    </source>
</evidence>
<feature type="region of interest" description="Disordered" evidence="19">
    <location>
        <begin position="1"/>
        <end position="203"/>
    </location>
</feature>
<sequence>MDSPLLPTFRRAVQPSSPSENSISLADLSLASTSSPLPDPPSGSNGNHVPSQPSQHPITFSSSSTTSSSSHPYVPNENPKEEYEDEEDEETPIKVKRQPRFSLFAQPSQLPNSLGQSQYKSGRQSPTSSQTIRKDETQHRAVSQDRQEKRFEEDGKILVERKDGKDEDGNVSLDEDERSEGKEGMGGEEEEENTIHPSYRQKEDKLREGLYELKRMNEVFDGFLNALEAAKGHNERLATRVQQTSQLLDQYTAIMGQTEHTQNLILNPLWTGAEDDAAALAEAEAARLAALRKEEEEAEIARLKAEEQRRLAEERKTKVNTGTSSRGRGRGVGRGVTLNTRQSLLPTAIKRPPSTQSRSTRGGTGGGLYANVQSSGYGPPGRR</sequence>
<feature type="region of interest" description="Disordered" evidence="19">
    <location>
        <begin position="308"/>
        <end position="383"/>
    </location>
</feature>
<dbReference type="GO" id="GO:0042729">
    <property type="term" value="C:DASH complex"/>
    <property type="evidence" value="ECO:0007669"/>
    <property type="project" value="InterPro"/>
</dbReference>
<name>A0A4Q1BVI5_TREME</name>
<dbReference type="PANTHER" id="PTHR28216:SF1">
    <property type="entry name" value="DASH COMPLEX SUBUNIT DUO1"/>
    <property type="match status" value="1"/>
</dbReference>
<evidence type="ECO:0000256" key="11">
    <source>
        <dbReference type="ARBA" id="ARBA00022838"/>
    </source>
</evidence>
<keyword evidence="15" id="KW-0131">Cell cycle</keyword>
<keyword evidence="16" id="KW-0137">Centromere</keyword>
<evidence type="ECO:0000256" key="1">
    <source>
        <dbReference type="ARBA" id="ARBA00004123"/>
    </source>
</evidence>
<keyword evidence="11" id="KW-0995">Kinetochore</keyword>
<evidence type="ECO:0000256" key="15">
    <source>
        <dbReference type="ARBA" id="ARBA00023306"/>
    </source>
</evidence>
<keyword evidence="6" id="KW-0963">Cytoplasm</keyword>
<comment type="caution">
    <text evidence="20">The sequence shown here is derived from an EMBL/GenBank/DDBJ whole genome shotgun (WGS) entry which is preliminary data.</text>
</comment>
<evidence type="ECO:0000256" key="16">
    <source>
        <dbReference type="ARBA" id="ARBA00023328"/>
    </source>
</evidence>
<reference evidence="20 21" key="1">
    <citation type="submission" date="2016-06" db="EMBL/GenBank/DDBJ databases">
        <title>Evolution of pathogenesis and genome organization in the Tremellales.</title>
        <authorList>
            <person name="Cuomo C."/>
            <person name="Litvintseva A."/>
            <person name="Heitman J."/>
            <person name="Chen Y."/>
            <person name="Sun S."/>
            <person name="Springer D."/>
            <person name="Dromer F."/>
            <person name="Young S."/>
            <person name="Zeng Q."/>
            <person name="Chapman S."/>
            <person name="Gujja S."/>
            <person name="Saif S."/>
            <person name="Birren B."/>
        </authorList>
    </citation>
    <scope>NUCLEOTIDE SEQUENCE [LARGE SCALE GENOMIC DNA]</scope>
    <source>
        <strain evidence="20 21">ATCC 28783</strain>
    </source>
</reference>
<evidence type="ECO:0000256" key="4">
    <source>
        <dbReference type="ARBA" id="ARBA00005366"/>
    </source>
</evidence>
<evidence type="ECO:0000256" key="12">
    <source>
        <dbReference type="ARBA" id="ARBA00023054"/>
    </source>
</evidence>
<evidence type="ECO:0000256" key="19">
    <source>
        <dbReference type="SAM" id="MobiDB-lite"/>
    </source>
</evidence>
<dbReference type="GO" id="GO:0051301">
    <property type="term" value="P:cell division"/>
    <property type="evidence" value="ECO:0007669"/>
    <property type="project" value="UniProtKB-KW"/>
</dbReference>
<evidence type="ECO:0000256" key="17">
    <source>
        <dbReference type="ARBA" id="ARBA00044152"/>
    </source>
</evidence>
<proteinExistence type="inferred from homology"/>
<dbReference type="OrthoDB" id="5599235at2759"/>
<evidence type="ECO:0000313" key="20">
    <source>
        <dbReference type="EMBL" id="RXK42130.1"/>
    </source>
</evidence>
<evidence type="ECO:0000256" key="7">
    <source>
        <dbReference type="ARBA" id="ARBA00022618"/>
    </source>
</evidence>
<feature type="compositionally biased region" description="Basic and acidic residues" evidence="19">
    <location>
        <begin position="132"/>
        <end position="168"/>
    </location>
</feature>
<evidence type="ECO:0000256" key="8">
    <source>
        <dbReference type="ARBA" id="ARBA00022701"/>
    </source>
</evidence>
<organism evidence="20 21">
    <name type="scientific">Tremella mesenterica</name>
    <name type="common">Jelly fungus</name>
    <dbReference type="NCBI Taxonomy" id="5217"/>
    <lineage>
        <taxon>Eukaryota</taxon>
        <taxon>Fungi</taxon>
        <taxon>Dikarya</taxon>
        <taxon>Basidiomycota</taxon>
        <taxon>Agaricomycotina</taxon>
        <taxon>Tremellomycetes</taxon>
        <taxon>Tremellales</taxon>
        <taxon>Tremellaceae</taxon>
        <taxon>Tremella</taxon>
    </lineage>
</organism>
<dbReference type="STRING" id="5217.A0A4Q1BVI5"/>
<evidence type="ECO:0000256" key="14">
    <source>
        <dbReference type="ARBA" id="ARBA00023242"/>
    </source>
</evidence>
<dbReference type="InParanoid" id="A0A4Q1BVI5"/>
<evidence type="ECO:0000256" key="10">
    <source>
        <dbReference type="ARBA" id="ARBA00022829"/>
    </source>
</evidence>
<dbReference type="GO" id="GO:0072686">
    <property type="term" value="C:mitotic spindle"/>
    <property type="evidence" value="ECO:0007669"/>
    <property type="project" value="InterPro"/>
</dbReference>
<feature type="compositionally biased region" description="Low complexity" evidence="19">
    <location>
        <begin position="61"/>
        <end position="70"/>
    </location>
</feature>
<feature type="compositionally biased region" description="Polar residues" evidence="19">
    <location>
        <begin position="45"/>
        <end position="60"/>
    </location>
</feature>